<evidence type="ECO:0000259" key="8">
    <source>
        <dbReference type="Pfam" id="PF13396"/>
    </source>
</evidence>
<dbReference type="EMBL" id="UOEI01000414">
    <property type="protein sequence ID" value="VAW05002.1"/>
    <property type="molecule type" value="Genomic_DNA"/>
</dbReference>
<evidence type="ECO:0000259" key="7">
    <source>
        <dbReference type="Pfam" id="PF09851"/>
    </source>
</evidence>
<evidence type="ECO:0000256" key="4">
    <source>
        <dbReference type="ARBA" id="ARBA00022989"/>
    </source>
</evidence>
<evidence type="ECO:0000256" key="2">
    <source>
        <dbReference type="ARBA" id="ARBA00022475"/>
    </source>
</evidence>
<keyword evidence="3 6" id="KW-0812">Transmembrane</keyword>
<reference evidence="9" key="1">
    <citation type="submission" date="2018-06" db="EMBL/GenBank/DDBJ databases">
        <authorList>
            <person name="Zhirakovskaya E."/>
        </authorList>
    </citation>
    <scope>NUCLEOTIDE SEQUENCE</scope>
</reference>
<feature type="domain" description="SHOCT" evidence="7">
    <location>
        <begin position="88"/>
        <end position="115"/>
    </location>
</feature>
<dbReference type="Pfam" id="PF13396">
    <property type="entry name" value="PLDc_N"/>
    <property type="match status" value="1"/>
</dbReference>
<keyword evidence="4 6" id="KW-1133">Transmembrane helix</keyword>
<organism evidence="9">
    <name type="scientific">hydrothermal vent metagenome</name>
    <dbReference type="NCBI Taxonomy" id="652676"/>
    <lineage>
        <taxon>unclassified sequences</taxon>
        <taxon>metagenomes</taxon>
        <taxon>ecological metagenomes</taxon>
    </lineage>
</organism>
<keyword evidence="5 6" id="KW-0472">Membrane</keyword>
<gene>
    <name evidence="9" type="ORF">MNBD_ACTINO01-1991</name>
</gene>
<accession>A0A3B0SRV7</accession>
<feature type="domain" description="Cardiolipin synthase N-terminal" evidence="8">
    <location>
        <begin position="19"/>
        <end position="60"/>
    </location>
</feature>
<name>A0A3B0SRV7_9ZZZZ</name>
<evidence type="ECO:0000313" key="9">
    <source>
        <dbReference type="EMBL" id="VAW05002.1"/>
    </source>
</evidence>
<dbReference type="AlphaFoldDB" id="A0A3B0SRV7"/>
<evidence type="ECO:0008006" key="10">
    <source>
        <dbReference type="Google" id="ProtNLM"/>
    </source>
</evidence>
<evidence type="ECO:0000256" key="6">
    <source>
        <dbReference type="SAM" id="Phobius"/>
    </source>
</evidence>
<evidence type="ECO:0000256" key="5">
    <source>
        <dbReference type="ARBA" id="ARBA00023136"/>
    </source>
</evidence>
<comment type="subcellular location">
    <subcellularLocation>
        <location evidence="1">Cell membrane</location>
        <topology evidence="1">Multi-pass membrane protein</topology>
    </subcellularLocation>
</comment>
<evidence type="ECO:0000256" key="3">
    <source>
        <dbReference type="ARBA" id="ARBA00022692"/>
    </source>
</evidence>
<sequence length="116" mass="12873">MTFWNFFFLILIYVPLVMLWVFTLVDLAHRQDLSGIAKGLWAVAVVLLPILGMLVYFITRPDDVDTSAATGGQPPPPGVSELTFEKLDEIEKLAELRDSGALTDDEFATMKSKILG</sequence>
<feature type="transmembrane region" description="Helical" evidence="6">
    <location>
        <begin position="39"/>
        <end position="58"/>
    </location>
</feature>
<dbReference type="GO" id="GO:0005886">
    <property type="term" value="C:plasma membrane"/>
    <property type="evidence" value="ECO:0007669"/>
    <property type="project" value="UniProtKB-SubCell"/>
</dbReference>
<dbReference type="InterPro" id="IPR027379">
    <property type="entry name" value="CLS_N"/>
</dbReference>
<dbReference type="Pfam" id="PF09851">
    <property type="entry name" value="SHOCT"/>
    <property type="match status" value="1"/>
</dbReference>
<protein>
    <recommendedName>
        <fullName evidence="10">Cardiolipin synthase N-terminal domain-containing protein</fullName>
    </recommendedName>
</protein>
<proteinExistence type="predicted"/>
<evidence type="ECO:0000256" key="1">
    <source>
        <dbReference type="ARBA" id="ARBA00004651"/>
    </source>
</evidence>
<dbReference type="InterPro" id="IPR018649">
    <property type="entry name" value="SHOCT"/>
</dbReference>
<keyword evidence="2" id="KW-1003">Cell membrane</keyword>
<feature type="transmembrane region" description="Helical" evidence="6">
    <location>
        <begin position="6"/>
        <end position="27"/>
    </location>
</feature>